<sequence>MTLTEAPEPPPYIHDSISEPLATRKHDEYYFEDGNLVIQVSGILFRVWDGALRRHSKAFPVAPVSLLDKIPDGTDDEHPLVLEGVESTDFERLLWIIYPPVLGQCKATTTQDWTAILDLASRWKFADIRDLAIRELGAFEMDPVEKIELQHRYHIKRQWAYGAYVALCSRPHALDVIEGRQLGIETTVNVAFAREKLDKWGRKKPDEVKKVVAEVFEISG</sequence>
<accession>A0AAD7ABP2</accession>
<dbReference type="Proteomes" id="UP001218218">
    <property type="component" value="Unassembled WGS sequence"/>
</dbReference>
<evidence type="ECO:0000313" key="2">
    <source>
        <dbReference type="Proteomes" id="UP001218218"/>
    </source>
</evidence>
<evidence type="ECO:0000313" key="1">
    <source>
        <dbReference type="EMBL" id="KAJ7353509.1"/>
    </source>
</evidence>
<evidence type="ECO:0008006" key="3">
    <source>
        <dbReference type="Google" id="ProtNLM"/>
    </source>
</evidence>
<reference evidence="1" key="1">
    <citation type="submission" date="2023-03" db="EMBL/GenBank/DDBJ databases">
        <title>Massive genome expansion in bonnet fungi (Mycena s.s.) driven by repeated elements and novel gene families across ecological guilds.</title>
        <authorList>
            <consortium name="Lawrence Berkeley National Laboratory"/>
            <person name="Harder C.B."/>
            <person name="Miyauchi S."/>
            <person name="Viragh M."/>
            <person name="Kuo A."/>
            <person name="Thoen E."/>
            <person name="Andreopoulos B."/>
            <person name="Lu D."/>
            <person name="Skrede I."/>
            <person name="Drula E."/>
            <person name="Henrissat B."/>
            <person name="Morin E."/>
            <person name="Kohler A."/>
            <person name="Barry K."/>
            <person name="LaButti K."/>
            <person name="Morin E."/>
            <person name="Salamov A."/>
            <person name="Lipzen A."/>
            <person name="Mereny Z."/>
            <person name="Hegedus B."/>
            <person name="Baldrian P."/>
            <person name="Stursova M."/>
            <person name="Weitz H."/>
            <person name="Taylor A."/>
            <person name="Grigoriev I.V."/>
            <person name="Nagy L.G."/>
            <person name="Martin F."/>
            <person name="Kauserud H."/>
        </authorList>
    </citation>
    <scope>NUCLEOTIDE SEQUENCE</scope>
    <source>
        <strain evidence="1">CBHHK002</strain>
    </source>
</reference>
<protein>
    <recommendedName>
        <fullName evidence="3">BTB domain-containing protein</fullName>
    </recommendedName>
</protein>
<dbReference type="EMBL" id="JARIHO010000011">
    <property type="protein sequence ID" value="KAJ7353509.1"/>
    <property type="molecule type" value="Genomic_DNA"/>
</dbReference>
<organism evidence="1 2">
    <name type="scientific">Mycena albidolilacea</name>
    <dbReference type="NCBI Taxonomy" id="1033008"/>
    <lineage>
        <taxon>Eukaryota</taxon>
        <taxon>Fungi</taxon>
        <taxon>Dikarya</taxon>
        <taxon>Basidiomycota</taxon>
        <taxon>Agaricomycotina</taxon>
        <taxon>Agaricomycetes</taxon>
        <taxon>Agaricomycetidae</taxon>
        <taxon>Agaricales</taxon>
        <taxon>Marasmiineae</taxon>
        <taxon>Mycenaceae</taxon>
        <taxon>Mycena</taxon>
    </lineage>
</organism>
<gene>
    <name evidence="1" type="ORF">DFH08DRAFT_65967</name>
</gene>
<comment type="caution">
    <text evidence="1">The sequence shown here is derived from an EMBL/GenBank/DDBJ whole genome shotgun (WGS) entry which is preliminary data.</text>
</comment>
<keyword evidence="2" id="KW-1185">Reference proteome</keyword>
<dbReference type="AlphaFoldDB" id="A0AAD7ABP2"/>
<proteinExistence type="predicted"/>
<name>A0AAD7ABP2_9AGAR</name>